<dbReference type="Proteomes" id="UP001165205">
    <property type="component" value="Unassembled WGS sequence"/>
</dbReference>
<name>A0AAN4YJS7_ASPOZ</name>
<sequence length="144" mass="15978">MQNDSRPDVSLFRYFGLRRTTDRSIANFIQRTEKYNTVKTCLKSVPSKCRSTTDNNGDINADIPTHLSAMSLTFAVIVLGVVHWSQYEANTKPMNAYHLTWNIDVEPYNTTVDVTGKDVGQGYAASHSQLPTILAGSSLHPEGV</sequence>
<dbReference type="EMBL" id="BSYA01000074">
    <property type="protein sequence ID" value="GMG30720.1"/>
    <property type="molecule type" value="Genomic_DNA"/>
</dbReference>
<accession>A0AAN4YJS7</accession>
<keyword evidence="1" id="KW-0472">Membrane</keyword>
<feature type="transmembrane region" description="Helical" evidence="1">
    <location>
        <begin position="63"/>
        <end position="84"/>
    </location>
</feature>
<evidence type="ECO:0000313" key="3">
    <source>
        <dbReference type="Proteomes" id="UP001165205"/>
    </source>
</evidence>
<protein>
    <submittedName>
        <fullName evidence="2">Unnamed protein product</fullName>
    </submittedName>
</protein>
<proteinExistence type="predicted"/>
<comment type="caution">
    <text evidence="2">The sequence shown here is derived from an EMBL/GenBank/DDBJ whole genome shotgun (WGS) entry which is preliminary data.</text>
</comment>
<evidence type="ECO:0000256" key="1">
    <source>
        <dbReference type="SAM" id="Phobius"/>
    </source>
</evidence>
<keyword evidence="1" id="KW-0812">Transmembrane</keyword>
<dbReference type="AlphaFoldDB" id="A0AAN4YJS7"/>
<reference evidence="2" key="1">
    <citation type="submission" date="2023-04" db="EMBL/GenBank/DDBJ databases">
        <title>Aspergillus oryzae NBRC 4228.</title>
        <authorList>
            <person name="Ichikawa N."/>
            <person name="Sato H."/>
            <person name="Tonouchi N."/>
        </authorList>
    </citation>
    <scope>NUCLEOTIDE SEQUENCE</scope>
    <source>
        <strain evidence="2">NBRC 4228</strain>
    </source>
</reference>
<keyword evidence="1" id="KW-1133">Transmembrane helix</keyword>
<gene>
    <name evidence="2" type="ORF">Aory04_000674000</name>
</gene>
<organism evidence="2 3">
    <name type="scientific">Aspergillus oryzae</name>
    <name type="common">Yellow koji mold</name>
    <dbReference type="NCBI Taxonomy" id="5062"/>
    <lineage>
        <taxon>Eukaryota</taxon>
        <taxon>Fungi</taxon>
        <taxon>Dikarya</taxon>
        <taxon>Ascomycota</taxon>
        <taxon>Pezizomycotina</taxon>
        <taxon>Eurotiomycetes</taxon>
        <taxon>Eurotiomycetidae</taxon>
        <taxon>Eurotiales</taxon>
        <taxon>Aspergillaceae</taxon>
        <taxon>Aspergillus</taxon>
        <taxon>Aspergillus subgen. Circumdati</taxon>
    </lineage>
</organism>
<evidence type="ECO:0000313" key="2">
    <source>
        <dbReference type="EMBL" id="GMG30720.1"/>
    </source>
</evidence>